<sequence length="95" mass="10782">MERPDKDIFKFQGINTFLTVFAEEVIKSQPNLAANILLNIKNLADENHPLVEQAFILDNFENPELAKDTVFQALSGFNNELARLLLMTKNSLMDS</sequence>
<reference evidence="3 5" key="2">
    <citation type="submission" date="2019-06" db="EMBL/GenBank/DDBJ databases">
        <title>A Diverse Panel of Clinical Acinetobacter baumannii for Research Use.</title>
        <authorList>
            <person name="Mcgann P."/>
            <person name="Snesrud E."/>
            <person name="Galac M.R."/>
        </authorList>
    </citation>
    <scope>NUCLEOTIDE SEQUENCE [LARGE SCALE GENOMIC DNA]</scope>
    <source>
        <strain evidence="3 5">MRSN14237</strain>
    </source>
</reference>
<dbReference type="EMBL" id="PHJU02000033">
    <property type="protein sequence ID" value="PQL81566.1"/>
    <property type="molecule type" value="Genomic_DNA"/>
</dbReference>
<protein>
    <submittedName>
        <fullName evidence="3">Uncharacterized protein</fullName>
    </submittedName>
</protein>
<organism evidence="3 5">
    <name type="scientific">Acinetobacter baumannii</name>
    <dbReference type="NCBI Taxonomy" id="470"/>
    <lineage>
        <taxon>Bacteria</taxon>
        <taxon>Pseudomonadati</taxon>
        <taxon>Pseudomonadota</taxon>
        <taxon>Gammaproteobacteria</taxon>
        <taxon>Moraxellales</taxon>
        <taxon>Moraxellaceae</taxon>
        <taxon>Acinetobacter</taxon>
        <taxon>Acinetobacter calcoaceticus/baumannii complex</taxon>
    </lineage>
</organism>
<reference evidence="2 4" key="1">
    <citation type="submission" date="2018-02" db="EMBL/GenBank/DDBJ databases">
        <title>Acinetobacter baumanii whole genome sequence.</title>
        <authorList>
            <person name="Qasim Z.J."/>
        </authorList>
    </citation>
    <scope>NUCLEOTIDE SEQUENCE [LARGE SCALE GENOMIC DNA]</scope>
    <source>
        <strain evidence="2 4">ZQ8</strain>
    </source>
</reference>
<comment type="caution">
    <text evidence="3">The sequence shown here is derived from an EMBL/GenBank/DDBJ whole genome shotgun (WGS) entry which is preliminary data.</text>
</comment>
<evidence type="ECO:0000313" key="2">
    <source>
        <dbReference type="EMBL" id="PQL81566.1"/>
    </source>
</evidence>
<dbReference type="Proteomes" id="UP000315888">
    <property type="component" value="Unassembled WGS sequence"/>
</dbReference>
<dbReference type="EMBL" id="VHGY01000022">
    <property type="protein sequence ID" value="TPU65143.1"/>
    <property type="molecule type" value="Genomic_DNA"/>
</dbReference>
<name>A0A0D7RK14_ACIBA</name>
<evidence type="ECO:0000313" key="1">
    <source>
        <dbReference type="EMBL" id="MDR8260889.1"/>
    </source>
</evidence>
<reference evidence="1" key="3">
    <citation type="submission" date="2019-07" db="EMBL/GenBank/DDBJ databases">
        <title>Biological characteristics of mucoid Acinetobacter baumannii from a general hospital in China.</title>
        <authorList>
            <person name="Hua X."/>
            <person name="Yu Y."/>
        </authorList>
    </citation>
    <scope>NUCLEOTIDE SEQUENCE [LARGE SCALE GENOMIC DNA]</scope>
    <source>
        <strain evidence="1">N41</strain>
    </source>
</reference>
<dbReference type="RefSeq" id="WP_000440996.1">
    <property type="nucleotide sequence ID" value="NZ_AP024415.1"/>
</dbReference>
<dbReference type="AlphaFoldDB" id="A0A0D7RK14"/>
<evidence type="ECO:0000313" key="4">
    <source>
        <dbReference type="Proteomes" id="UP000233757"/>
    </source>
</evidence>
<gene>
    <name evidence="2" type="ORF">CV954_015295</name>
    <name evidence="3" type="ORF">FJU42_08090</name>
    <name evidence="1" type="ORF">FPK87_10470</name>
</gene>
<evidence type="ECO:0000313" key="5">
    <source>
        <dbReference type="Proteomes" id="UP000315888"/>
    </source>
</evidence>
<evidence type="ECO:0000313" key="3">
    <source>
        <dbReference type="EMBL" id="TPU65143.1"/>
    </source>
</evidence>
<dbReference type="Proteomes" id="UP000233757">
    <property type="component" value="Unassembled WGS sequence"/>
</dbReference>
<dbReference type="EMBL" id="VMBB01000013">
    <property type="protein sequence ID" value="MDR8260889.1"/>
    <property type="molecule type" value="Genomic_DNA"/>
</dbReference>
<proteinExistence type="predicted"/>
<accession>A0A0D7RK14</accession>